<feature type="coiled-coil region" evidence="1">
    <location>
        <begin position="617"/>
        <end position="802"/>
    </location>
</feature>
<accession>A0ABD3TAS3</accession>
<organism evidence="2 3">
    <name type="scientific">Penstemon smallii</name>
    <dbReference type="NCBI Taxonomy" id="265156"/>
    <lineage>
        <taxon>Eukaryota</taxon>
        <taxon>Viridiplantae</taxon>
        <taxon>Streptophyta</taxon>
        <taxon>Embryophyta</taxon>
        <taxon>Tracheophyta</taxon>
        <taxon>Spermatophyta</taxon>
        <taxon>Magnoliopsida</taxon>
        <taxon>eudicotyledons</taxon>
        <taxon>Gunneridae</taxon>
        <taxon>Pentapetalae</taxon>
        <taxon>asterids</taxon>
        <taxon>lamiids</taxon>
        <taxon>Lamiales</taxon>
        <taxon>Plantaginaceae</taxon>
        <taxon>Cheloneae</taxon>
        <taxon>Penstemon</taxon>
    </lineage>
</organism>
<evidence type="ECO:0000313" key="3">
    <source>
        <dbReference type="Proteomes" id="UP001634393"/>
    </source>
</evidence>
<keyword evidence="1" id="KW-0175">Coiled coil</keyword>
<dbReference type="InterPro" id="IPR037490">
    <property type="entry name" value="WAP"/>
</dbReference>
<dbReference type="PANTHER" id="PTHR33883:SF10">
    <property type="entry name" value="WPP DOMAIN-ASSOCIATED PROTEIN"/>
    <property type="match status" value="1"/>
</dbReference>
<protein>
    <recommendedName>
        <fullName evidence="4">WPP domain-associated protein</fullName>
    </recommendedName>
</protein>
<proteinExistence type="predicted"/>
<evidence type="ECO:0000313" key="2">
    <source>
        <dbReference type="EMBL" id="KAL3833716.1"/>
    </source>
</evidence>
<dbReference type="PANTHER" id="PTHR33883">
    <property type="entry name" value="WPP DOMAIN-ASSOCIATED PROTEIN"/>
    <property type="match status" value="1"/>
</dbReference>
<dbReference type="AlphaFoldDB" id="A0ABD3TAS3"/>
<dbReference type="EMBL" id="JBJXBP010000004">
    <property type="protein sequence ID" value="KAL3833716.1"/>
    <property type="molecule type" value="Genomic_DNA"/>
</dbReference>
<gene>
    <name evidence="2" type="ORF">ACJIZ3_008452</name>
</gene>
<evidence type="ECO:0008006" key="4">
    <source>
        <dbReference type="Google" id="ProtNLM"/>
    </source>
</evidence>
<dbReference type="Proteomes" id="UP001634393">
    <property type="component" value="Unassembled WGS sequence"/>
</dbReference>
<sequence length="926" mass="105489">MESKEVLLNGGVSNGVITVSYGNGLEQVSGKTGVIIVSNGNGLNQVNGENGFEKVDSVERERESLADEVLEDLEEYWEDVNDRLMISRMVSDSVIKGMVTAVEQEAAETIAAKEIEVAKFKECLRSCENGTGKFEPVELPVVLKECEVANVGRFSSCNDNFVKHDKMRVDLHALRSAAREQFEKTKTMIDSARGCNSIKKHGSGSELVGLGGILQEKKSESWLHVDKMLESLKSTVETLCSNVDEILLSSKISLCEWQRELDISGKIEGTVMQSVLKSLREDFEEKLRQQNAQSCRIRDVNWLEKFNDISVLRSQLDAIVKSLSLPESGLVSHGSLEPDHLHHRALSSVVSLPTSFSEGNGILEASDAHVHESYEFQQLKHMSKEELVNYFNNIITKIRRDHEIDLQKKTEKYFRLKREIMKERGSIGTHRQDEEFDVLRKKIPEVIFKLEDFLLERERFPTLTDNIESLGKLKDRVESLLSENRELRDCLIDKKKEVECVEAQVSSAAGKLLQHSLAEENMGKLVADLKSTVEDSRIEASLNEEVYKCALRELIKQMRSGSEDSDMESLITQEIFDINLKEAAIPAETRGIYEIEDSDFESLISQELSGLIFREAIKEAEGKLKELHCKVLTENKNKICLETKVLEQENELRLEVEEKERLKQEILVLGTTTEQKEKLAMDLSISLSHEREQLELASRELGSLRENLTQQQTLVAENNRARELIRAELLEAVDQIEINEMEIHKLTEKLDQTKKVLTETEKERNIAFDLAKERLDKLLLSEAKEEEVKKELELAIDNIRRLCKVIDNFECRISGAIRKNNSRLEDTTSHLTALTNMASELRRTELVYKQKLERKCADLQIAEAEVDLLGDEVDALLRLLEKIYIALDHYSPILKHYPGIIEILQLVKRELSGESTKLSRSTPWQR</sequence>
<comment type="caution">
    <text evidence="2">The sequence shown here is derived from an EMBL/GenBank/DDBJ whole genome shotgun (WGS) entry which is preliminary data.</text>
</comment>
<keyword evidence="3" id="KW-1185">Reference proteome</keyword>
<reference evidence="2 3" key="1">
    <citation type="submission" date="2024-12" db="EMBL/GenBank/DDBJ databases">
        <title>The unique morphological basis and parallel evolutionary history of personate flowers in Penstemon.</title>
        <authorList>
            <person name="Depatie T.H."/>
            <person name="Wessinger C.A."/>
        </authorList>
    </citation>
    <scope>NUCLEOTIDE SEQUENCE [LARGE SCALE GENOMIC DNA]</scope>
    <source>
        <strain evidence="2">WTNN_2</strain>
        <tissue evidence="2">Leaf</tissue>
    </source>
</reference>
<name>A0ABD3TAS3_9LAMI</name>
<evidence type="ECO:0000256" key="1">
    <source>
        <dbReference type="SAM" id="Coils"/>
    </source>
</evidence>